<name>A0AAJ0HP15_9PEZI</name>
<dbReference type="Proteomes" id="UP001275084">
    <property type="component" value="Unassembled WGS sequence"/>
</dbReference>
<gene>
    <name evidence="1" type="ORF">B0T25DRAFT_563769</name>
</gene>
<dbReference type="EMBL" id="JAUIQD010000002">
    <property type="protein sequence ID" value="KAK3358692.1"/>
    <property type="molecule type" value="Genomic_DNA"/>
</dbReference>
<reference evidence="1" key="1">
    <citation type="journal article" date="2023" name="Mol. Phylogenet. Evol.">
        <title>Genome-scale phylogeny and comparative genomics of the fungal order Sordariales.</title>
        <authorList>
            <person name="Hensen N."/>
            <person name="Bonometti L."/>
            <person name="Westerberg I."/>
            <person name="Brannstrom I.O."/>
            <person name="Guillou S."/>
            <person name="Cros-Aarteil S."/>
            <person name="Calhoun S."/>
            <person name="Haridas S."/>
            <person name="Kuo A."/>
            <person name="Mondo S."/>
            <person name="Pangilinan J."/>
            <person name="Riley R."/>
            <person name="LaButti K."/>
            <person name="Andreopoulos B."/>
            <person name="Lipzen A."/>
            <person name="Chen C."/>
            <person name="Yan M."/>
            <person name="Daum C."/>
            <person name="Ng V."/>
            <person name="Clum A."/>
            <person name="Steindorff A."/>
            <person name="Ohm R.A."/>
            <person name="Martin F."/>
            <person name="Silar P."/>
            <person name="Natvig D.O."/>
            <person name="Lalanne C."/>
            <person name="Gautier V."/>
            <person name="Ament-Velasquez S.L."/>
            <person name="Kruys A."/>
            <person name="Hutchinson M.I."/>
            <person name="Powell A.J."/>
            <person name="Barry K."/>
            <person name="Miller A.N."/>
            <person name="Grigoriev I.V."/>
            <person name="Debuchy R."/>
            <person name="Gladieux P."/>
            <person name="Hiltunen Thoren M."/>
            <person name="Johannesson H."/>
        </authorList>
    </citation>
    <scope>NUCLEOTIDE SEQUENCE</scope>
    <source>
        <strain evidence="1">CBS 955.72</strain>
    </source>
</reference>
<protein>
    <submittedName>
        <fullName evidence="1">Uncharacterized protein</fullName>
    </submittedName>
</protein>
<keyword evidence="2" id="KW-1185">Reference proteome</keyword>
<evidence type="ECO:0000313" key="1">
    <source>
        <dbReference type="EMBL" id="KAK3358692.1"/>
    </source>
</evidence>
<proteinExistence type="predicted"/>
<reference evidence="1" key="2">
    <citation type="submission" date="2023-06" db="EMBL/GenBank/DDBJ databases">
        <authorList>
            <consortium name="Lawrence Berkeley National Laboratory"/>
            <person name="Haridas S."/>
            <person name="Hensen N."/>
            <person name="Bonometti L."/>
            <person name="Westerberg I."/>
            <person name="Brannstrom I.O."/>
            <person name="Guillou S."/>
            <person name="Cros-Aarteil S."/>
            <person name="Calhoun S."/>
            <person name="Kuo A."/>
            <person name="Mondo S."/>
            <person name="Pangilinan J."/>
            <person name="Riley R."/>
            <person name="Labutti K."/>
            <person name="Andreopoulos B."/>
            <person name="Lipzen A."/>
            <person name="Chen C."/>
            <person name="Yanf M."/>
            <person name="Daum C."/>
            <person name="Ng V."/>
            <person name="Clum A."/>
            <person name="Steindorff A."/>
            <person name="Ohm R."/>
            <person name="Martin F."/>
            <person name="Silar P."/>
            <person name="Natvig D."/>
            <person name="Lalanne C."/>
            <person name="Gautier V."/>
            <person name="Ament-Velasquez S.L."/>
            <person name="Kruys A."/>
            <person name="Hutchinson M.I."/>
            <person name="Powell A.J."/>
            <person name="Barry K."/>
            <person name="Miller A.N."/>
            <person name="Grigoriev I.V."/>
            <person name="Debuchy R."/>
            <person name="Gladieux P."/>
            <person name="Thoren M.H."/>
            <person name="Johannesson H."/>
        </authorList>
    </citation>
    <scope>NUCLEOTIDE SEQUENCE</scope>
    <source>
        <strain evidence="1">CBS 955.72</strain>
    </source>
</reference>
<accession>A0AAJ0HP15</accession>
<organism evidence="1 2">
    <name type="scientific">Lasiosphaeria hispida</name>
    <dbReference type="NCBI Taxonomy" id="260671"/>
    <lineage>
        <taxon>Eukaryota</taxon>
        <taxon>Fungi</taxon>
        <taxon>Dikarya</taxon>
        <taxon>Ascomycota</taxon>
        <taxon>Pezizomycotina</taxon>
        <taxon>Sordariomycetes</taxon>
        <taxon>Sordariomycetidae</taxon>
        <taxon>Sordariales</taxon>
        <taxon>Lasiosphaeriaceae</taxon>
        <taxon>Lasiosphaeria</taxon>
    </lineage>
</organism>
<comment type="caution">
    <text evidence="1">The sequence shown here is derived from an EMBL/GenBank/DDBJ whole genome shotgun (WGS) entry which is preliminary data.</text>
</comment>
<sequence length="126" mass="13320">MDNVGIYPPPVAVLEEHADKDQAAVNNGQVQRIAQTGHSAGKNRASTVWYAQCVAIAGATPINSQPDGGAVETRVLTTIFSVGGPSPTLVSTFITYVTPRTSRATTATVVTVTLTPDEPCEHEYYC</sequence>
<dbReference type="AlphaFoldDB" id="A0AAJ0HP15"/>
<evidence type="ECO:0000313" key="2">
    <source>
        <dbReference type="Proteomes" id="UP001275084"/>
    </source>
</evidence>